<protein>
    <submittedName>
        <fullName evidence="3">Uncharacterized protein</fullName>
    </submittedName>
</protein>
<dbReference type="EMBL" id="VDEP01000104">
    <property type="protein sequence ID" value="KAA1131276.1"/>
    <property type="molecule type" value="Genomic_DNA"/>
</dbReference>
<evidence type="ECO:0000313" key="5">
    <source>
        <dbReference type="Proteomes" id="UP000324748"/>
    </source>
</evidence>
<evidence type="ECO:0000256" key="1">
    <source>
        <dbReference type="SAM" id="Coils"/>
    </source>
</evidence>
<keyword evidence="5" id="KW-1185">Reference proteome</keyword>
<evidence type="ECO:0000313" key="6">
    <source>
        <dbReference type="Proteomes" id="UP000325313"/>
    </source>
</evidence>
<comment type="caution">
    <text evidence="3">The sequence shown here is derived from an EMBL/GenBank/DDBJ whole genome shotgun (WGS) entry which is preliminary data.</text>
</comment>
<keyword evidence="1" id="KW-0175">Coiled coil</keyword>
<feature type="coiled-coil region" evidence="1">
    <location>
        <begin position="255"/>
        <end position="285"/>
    </location>
</feature>
<dbReference type="Proteomes" id="UP000325313">
    <property type="component" value="Unassembled WGS sequence"/>
</dbReference>
<name>A0A5B0MVX8_PUCGR</name>
<organism evidence="3 5">
    <name type="scientific">Puccinia graminis f. sp. tritici</name>
    <dbReference type="NCBI Taxonomy" id="56615"/>
    <lineage>
        <taxon>Eukaryota</taxon>
        <taxon>Fungi</taxon>
        <taxon>Dikarya</taxon>
        <taxon>Basidiomycota</taxon>
        <taxon>Pucciniomycotina</taxon>
        <taxon>Pucciniomycetes</taxon>
        <taxon>Pucciniales</taxon>
        <taxon>Pucciniaceae</taxon>
        <taxon>Puccinia</taxon>
    </lineage>
</organism>
<feature type="compositionally biased region" description="Polar residues" evidence="2">
    <location>
        <begin position="495"/>
        <end position="514"/>
    </location>
</feature>
<dbReference type="AlphaFoldDB" id="A0A5B0MVX8"/>
<gene>
    <name evidence="3" type="ORF">PGT21_029657</name>
    <name evidence="4" type="ORF">PGTUg99_029023</name>
</gene>
<feature type="region of interest" description="Disordered" evidence="2">
    <location>
        <begin position="424"/>
        <end position="447"/>
    </location>
</feature>
<sequence>MDWLCIIRIPQANDRETTALSRQTGWTVSGAFCIAVGLLNNVLHKHKYIKGQTSYLRFSRTIPPYKIVLNVCFIPIIFPTASLPTQTGKNFFFLSSPSASTPPSPCRLRTNHVCQHSYCPQQISMFSRLLVIVLVYSIVQTTLAMNFLRVTSSADEILVDISDKEPRRRTVNRVVLKQEDVFKALHKQEHGPQLIERLNLITEKNANSPAYSFIVADKHFNYASTWAGMGHMGSYESITPELASVLHNTIKKVLAQKEKERKIQLAKEKEELRRLEIAKKEPEKQEKRLAFLRITTKEDTIVLDSSDKEPRPSTVNQVILTQEEVFSVLQKETHGPEAIQLLNHVNKKNANQMSPAYIVADKEFKNPETWSGMGRLATYEPVTPELAQVLRDAVKKVLVQKETEKKAKLAQEEDKLRELELAQKEEEELAKQSPAGSHENPTDAPAAKSGLFSTWWAKLFGPKTSKPSHSTEQGQQKPGFFAALWAKLFGRKTNKPSSSASAIEPENQSPLAHS</sequence>
<dbReference type="OrthoDB" id="10315230at2759"/>
<proteinExistence type="predicted"/>
<dbReference type="EMBL" id="VSWC01000131">
    <property type="protein sequence ID" value="KAA1081115.1"/>
    <property type="molecule type" value="Genomic_DNA"/>
</dbReference>
<reference evidence="5 6" key="1">
    <citation type="submission" date="2019-05" db="EMBL/GenBank/DDBJ databases">
        <title>Emergence of the Ug99 lineage of the wheat stem rust pathogen through somatic hybridization.</title>
        <authorList>
            <person name="Li F."/>
            <person name="Upadhyaya N.M."/>
            <person name="Sperschneider J."/>
            <person name="Matny O."/>
            <person name="Nguyen-Phuc H."/>
            <person name="Mago R."/>
            <person name="Raley C."/>
            <person name="Miller M.E."/>
            <person name="Silverstein K.A.T."/>
            <person name="Henningsen E."/>
            <person name="Hirsch C.D."/>
            <person name="Visser B."/>
            <person name="Pretorius Z.A."/>
            <person name="Steffenson B.J."/>
            <person name="Schwessinger B."/>
            <person name="Dodds P.N."/>
            <person name="Figueroa M."/>
        </authorList>
    </citation>
    <scope>NUCLEOTIDE SEQUENCE [LARGE SCALE GENOMIC DNA]</scope>
    <source>
        <strain evidence="3">21-0</strain>
        <strain evidence="4 6">Ug99</strain>
    </source>
</reference>
<evidence type="ECO:0000313" key="4">
    <source>
        <dbReference type="EMBL" id="KAA1131276.1"/>
    </source>
</evidence>
<feature type="region of interest" description="Disordered" evidence="2">
    <location>
        <begin position="493"/>
        <end position="514"/>
    </location>
</feature>
<evidence type="ECO:0000256" key="2">
    <source>
        <dbReference type="SAM" id="MobiDB-lite"/>
    </source>
</evidence>
<evidence type="ECO:0000313" key="3">
    <source>
        <dbReference type="EMBL" id="KAA1081115.1"/>
    </source>
</evidence>
<accession>A0A5B0MVX8</accession>
<dbReference type="Proteomes" id="UP000324748">
    <property type="component" value="Unassembled WGS sequence"/>
</dbReference>